<dbReference type="AlphaFoldDB" id="A0AAV7RE47"/>
<feature type="region of interest" description="Disordered" evidence="1">
    <location>
        <begin position="1"/>
        <end position="100"/>
    </location>
</feature>
<name>A0AAV7RE47_PLEWA</name>
<feature type="compositionally biased region" description="Basic residues" evidence="1">
    <location>
        <begin position="48"/>
        <end position="61"/>
    </location>
</feature>
<feature type="compositionally biased region" description="Basic residues" evidence="1">
    <location>
        <begin position="26"/>
        <end position="35"/>
    </location>
</feature>
<organism evidence="2 3">
    <name type="scientific">Pleurodeles waltl</name>
    <name type="common">Iberian ribbed newt</name>
    <dbReference type="NCBI Taxonomy" id="8319"/>
    <lineage>
        <taxon>Eukaryota</taxon>
        <taxon>Metazoa</taxon>
        <taxon>Chordata</taxon>
        <taxon>Craniata</taxon>
        <taxon>Vertebrata</taxon>
        <taxon>Euteleostomi</taxon>
        <taxon>Amphibia</taxon>
        <taxon>Batrachia</taxon>
        <taxon>Caudata</taxon>
        <taxon>Salamandroidea</taxon>
        <taxon>Salamandridae</taxon>
        <taxon>Pleurodelinae</taxon>
        <taxon>Pleurodeles</taxon>
    </lineage>
</organism>
<evidence type="ECO:0000256" key="1">
    <source>
        <dbReference type="SAM" id="MobiDB-lite"/>
    </source>
</evidence>
<proteinExistence type="predicted"/>
<feature type="compositionally biased region" description="Basic residues" evidence="1">
    <location>
        <begin position="80"/>
        <end position="91"/>
    </location>
</feature>
<gene>
    <name evidence="2" type="ORF">NDU88_003369</name>
</gene>
<evidence type="ECO:0000313" key="3">
    <source>
        <dbReference type="Proteomes" id="UP001066276"/>
    </source>
</evidence>
<reference evidence="2" key="1">
    <citation type="journal article" date="2022" name="bioRxiv">
        <title>Sequencing and chromosome-scale assembly of the giantPleurodeles waltlgenome.</title>
        <authorList>
            <person name="Brown T."/>
            <person name="Elewa A."/>
            <person name="Iarovenko S."/>
            <person name="Subramanian E."/>
            <person name="Araus A.J."/>
            <person name="Petzold A."/>
            <person name="Susuki M."/>
            <person name="Suzuki K.-i.T."/>
            <person name="Hayashi T."/>
            <person name="Toyoda A."/>
            <person name="Oliveira C."/>
            <person name="Osipova E."/>
            <person name="Leigh N.D."/>
            <person name="Simon A."/>
            <person name="Yun M.H."/>
        </authorList>
    </citation>
    <scope>NUCLEOTIDE SEQUENCE</scope>
    <source>
        <strain evidence="2">20211129_DDA</strain>
        <tissue evidence="2">Liver</tissue>
    </source>
</reference>
<dbReference type="EMBL" id="JANPWB010000009">
    <property type="protein sequence ID" value="KAJ1150579.1"/>
    <property type="molecule type" value="Genomic_DNA"/>
</dbReference>
<protein>
    <submittedName>
        <fullName evidence="2">Uncharacterized protein</fullName>
    </submittedName>
</protein>
<dbReference type="Proteomes" id="UP001066276">
    <property type="component" value="Chromosome 5"/>
</dbReference>
<keyword evidence="3" id="KW-1185">Reference proteome</keyword>
<sequence>MGKLRLWAGKRGVAVTGRRENPSLTRKNKRRRRSERKTADREPDAKWKVRKYSVRVNRRRSNAVTRGEGNAEETAERHASRAQRGKPRHAATSRLDGARE</sequence>
<evidence type="ECO:0000313" key="2">
    <source>
        <dbReference type="EMBL" id="KAJ1150579.1"/>
    </source>
</evidence>
<accession>A0AAV7RE47</accession>
<feature type="compositionally biased region" description="Basic and acidic residues" evidence="1">
    <location>
        <begin position="36"/>
        <end position="47"/>
    </location>
</feature>
<comment type="caution">
    <text evidence="2">The sequence shown here is derived from an EMBL/GenBank/DDBJ whole genome shotgun (WGS) entry which is preliminary data.</text>
</comment>